<comment type="caution">
    <text evidence="2">The sequence shown here is derived from an EMBL/GenBank/DDBJ whole genome shotgun (WGS) entry which is preliminary data.</text>
</comment>
<dbReference type="EMBL" id="ANJA01003350">
    <property type="protein sequence ID" value="ETO63964.1"/>
    <property type="molecule type" value="Genomic_DNA"/>
</dbReference>
<reference evidence="2 3" key="1">
    <citation type="submission" date="2013-11" db="EMBL/GenBank/DDBJ databases">
        <title>The Genome Sequence of Phytophthora parasitica P1976.</title>
        <authorList>
            <consortium name="The Broad Institute Genomics Platform"/>
            <person name="Russ C."/>
            <person name="Tyler B."/>
            <person name="Panabieres F."/>
            <person name="Shan W."/>
            <person name="Tripathy S."/>
            <person name="Grunwald N."/>
            <person name="Machado M."/>
            <person name="Johnson C.S."/>
            <person name="Walker B."/>
            <person name="Young S."/>
            <person name="Zeng Q."/>
            <person name="Gargeya S."/>
            <person name="Fitzgerald M."/>
            <person name="Haas B."/>
            <person name="Abouelleil A."/>
            <person name="Allen A.W."/>
            <person name="Alvarado L."/>
            <person name="Arachchi H.M."/>
            <person name="Berlin A.M."/>
            <person name="Chapman S.B."/>
            <person name="Gainer-Dewar J."/>
            <person name="Goldberg J."/>
            <person name="Griggs A."/>
            <person name="Gujja S."/>
            <person name="Hansen M."/>
            <person name="Howarth C."/>
            <person name="Imamovic A."/>
            <person name="Ireland A."/>
            <person name="Larimer J."/>
            <person name="McCowan C."/>
            <person name="Murphy C."/>
            <person name="Pearson M."/>
            <person name="Poon T.W."/>
            <person name="Priest M."/>
            <person name="Roberts A."/>
            <person name="Saif S."/>
            <person name="Shea T."/>
            <person name="Sisk P."/>
            <person name="Sykes S."/>
            <person name="Wortman J."/>
            <person name="Nusbaum C."/>
            <person name="Birren B."/>
        </authorList>
    </citation>
    <scope>NUCLEOTIDE SEQUENCE [LARGE SCALE GENOMIC DNA]</scope>
    <source>
        <strain evidence="2 3">P1976</strain>
    </source>
</reference>
<evidence type="ECO:0000313" key="2">
    <source>
        <dbReference type="EMBL" id="ETO63964.1"/>
    </source>
</evidence>
<gene>
    <name evidence="2" type="ORF">F444_18410</name>
</gene>
<dbReference type="Proteomes" id="UP000028582">
    <property type="component" value="Unassembled WGS sequence"/>
</dbReference>
<feature type="region of interest" description="Disordered" evidence="1">
    <location>
        <begin position="1"/>
        <end position="39"/>
    </location>
</feature>
<proteinExistence type="predicted"/>
<accession>A0A080ZBF3</accession>
<organism evidence="2 3">
    <name type="scientific">Phytophthora nicotianae P1976</name>
    <dbReference type="NCBI Taxonomy" id="1317066"/>
    <lineage>
        <taxon>Eukaryota</taxon>
        <taxon>Sar</taxon>
        <taxon>Stramenopiles</taxon>
        <taxon>Oomycota</taxon>
        <taxon>Peronosporomycetes</taxon>
        <taxon>Peronosporales</taxon>
        <taxon>Peronosporaceae</taxon>
        <taxon>Phytophthora</taxon>
    </lineage>
</organism>
<name>A0A080ZBF3_PHYNI</name>
<evidence type="ECO:0000256" key="1">
    <source>
        <dbReference type="SAM" id="MobiDB-lite"/>
    </source>
</evidence>
<protein>
    <submittedName>
        <fullName evidence="2">Uncharacterized protein</fullName>
    </submittedName>
</protein>
<sequence>MVSEPDVNDKQLLRGSQNENNDEEQGLTDVVNRLTSSLE</sequence>
<evidence type="ECO:0000313" key="3">
    <source>
        <dbReference type="Proteomes" id="UP000028582"/>
    </source>
</evidence>
<dbReference type="AlphaFoldDB" id="A0A080ZBF3"/>